<organism evidence="1 2">
    <name type="scientific">Halapricum desulfuricans</name>
    <dbReference type="NCBI Taxonomy" id="2841257"/>
    <lineage>
        <taxon>Archaea</taxon>
        <taxon>Methanobacteriati</taxon>
        <taxon>Methanobacteriota</taxon>
        <taxon>Stenosarchaea group</taxon>
        <taxon>Halobacteria</taxon>
        <taxon>Halobacteriales</taxon>
        <taxon>Haloarculaceae</taxon>
        <taxon>Halapricum</taxon>
    </lineage>
</organism>
<protein>
    <submittedName>
        <fullName evidence="1">Zn-finger protein</fullName>
    </submittedName>
</protein>
<sequence length="249" mass="27438">MISRIRGGYLLPTILTQIRKPTTHSPMKGILIETKSVNATPAISVTGRFHRLTTTAVTALARRLPPGRATARCGSRSPASGATVSREWTFDRVVAAVVTDEHRYTASIAGQVTPKKRSEFEWSTSTGTQLTLISDFGGNVPSPTDHGYEALPDIVRARSDPGQQLLADLAADMQDRDDESPQLYTEFGKPIDDRETTLDLEERFGKAYWIITGVIWQQDYAFPDLEDKVTAIKACKHCGSTKHVYTGQD</sequence>
<keyword evidence="1" id="KW-0614">Plasmid</keyword>
<dbReference type="EMBL" id="CP064792">
    <property type="protein sequence ID" value="QSG16293.1"/>
    <property type="molecule type" value="Genomic_DNA"/>
</dbReference>
<gene>
    <name evidence="1" type="ORF">HSEST_3029</name>
</gene>
<keyword evidence="2" id="KW-1185">Reference proteome</keyword>
<dbReference type="Proteomes" id="UP000663292">
    <property type="component" value="Plasmid pHSR-Est01"/>
</dbReference>
<proteinExistence type="predicted"/>
<evidence type="ECO:0000313" key="1">
    <source>
        <dbReference type="EMBL" id="QSG16293.1"/>
    </source>
</evidence>
<name>A0A897P013_9EURY</name>
<evidence type="ECO:0000313" key="2">
    <source>
        <dbReference type="Proteomes" id="UP000663292"/>
    </source>
</evidence>
<accession>A0A897P013</accession>
<geneLocation type="plasmid" evidence="1 2">
    <name>pHSR-Est01</name>
</geneLocation>
<dbReference type="AlphaFoldDB" id="A0A897P013"/>
<reference evidence="1 2" key="1">
    <citation type="submission" date="2020-11" db="EMBL/GenBank/DDBJ databases">
        <title>Carbohydrate-dependent, anaerobic sulfur respiration: A novel catabolism in halophilic archaea.</title>
        <authorList>
            <person name="Sorokin D.Y."/>
            <person name="Messina E."/>
            <person name="Smedile F."/>
            <person name="La Cono V."/>
            <person name="Hallsworth J.E."/>
            <person name="Yakimov M.M."/>
        </authorList>
    </citation>
    <scope>NUCLEOTIDE SEQUENCE [LARGE SCALE GENOMIC DNA]</scope>
    <source>
        <strain evidence="1 2">HSR-Est</strain>
        <plasmid evidence="1 2">pHSR-Est01</plasmid>
    </source>
</reference>